<dbReference type="AlphaFoldDB" id="A0A518GD29"/>
<dbReference type="RefSeq" id="WP_145082693.1">
    <property type="nucleotide sequence ID" value="NZ_CP036298.1"/>
</dbReference>
<dbReference type="InterPro" id="IPR029047">
    <property type="entry name" value="HSP70_peptide-bd_sf"/>
</dbReference>
<dbReference type="KEGG" id="ahel:Q31a_48780"/>
<keyword evidence="2" id="KW-1185">Reference proteome</keyword>
<protein>
    <recommendedName>
        <fullName evidence="3">Lipoprotein</fullName>
    </recommendedName>
</protein>
<name>A0A518GD29_9BACT</name>
<reference evidence="1 2" key="1">
    <citation type="submission" date="2019-02" db="EMBL/GenBank/DDBJ databases">
        <title>Deep-cultivation of Planctomycetes and their phenomic and genomic characterization uncovers novel biology.</title>
        <authorList>
            <person name="Wiegand S."/>
            <person name="Jogler M."/>
            <person name="Boedeker C."/>
            <person name="Pinto D."/>
            <person name="Vollmers J."/>
            <person name="Rivas-Marin E."/>
            <person name="Kohn T."/>
            <person name="Peeters S.H."/>
            <person name="Heuer A."/>
            <person name="Rast P."/>
            <person name="Oberbeckmann S."/>
            <person name="Bunk B."/>
            <person name="Jeske O."/>
            <person name="Meyerdierks A."/>
            <person name="Storesund J.E."/>
            <person name="Kallscheuer N."/>
            <person name="Luecker S."/>
            <person name="Lage O.M."/>
            <person name="Pohl T."/>
            <person name="Merkel B.J."/>
            <person name="Hornburger P."/>
            <person name="Mueller R.-W."/>
            <person name="Bruemmer F."/>
            <person name="Labrenz M."/>
            <person name="Spormann A.M."/>
            <person name="Op den Camp H."/>
            <person name="Overmann J."/>
            <person name="Amann R."/>
            <person name="Jetten M.S.M."/>
            <person name="Mascher T."/>
            <person name="Medema M.H."/>
            <person name="Devos D.P."/>
            <person name="Kaster A.-K."/>
            <person name="Ovreas L."/>
            <person name="Rohde M."/>
            <person name="Galperin M.Y."/>
            <person name="Jogler C."/>
        </authorList>
    </citation>
    <scope>NUCLEOTIDE SEQUENCE [LARGE SCALE GENOMIC DNA]</scope>
    <source>
        <strain evidence="1 2">Q31a</strain>
    </source>
</reference>
<gene>
    <name evidence="1" type="ORF">Q31a_48780</name>
</gene>
<proteinExistence type="predicted"/>
<accession>A0A518GD29</accession>
<dbReference type="Proteomes" id="UP000318017">
    <property type="component" value="Chromosome"/>
</dbReference>
<evidence type="ECO:0000313" key="2">
    <source>
        <dbReference type="Proteomes" id="UP000318017"/>
    </source>
</evidence>
<evidence type="ECO:0000313" key="1">
    <source>
        <dbReference type="EMBL" id="QDV26504.1"/>
    </source>
</evidence>
<sequence length="202" mass="21667">MKRIVSLCMLTLLVGCGRQHPSLSVLVVESVPLSEEHVDAVSLPRYIPDGTQHTLPAVGFEASDGSFYPVVALCKPVPRGGSVEPIVLEDRQLKVYRGTDPVAANNELLGVYEIDAVGRELQIGFSVTRDGRLELAIADSLSGESLAVRTLPVVTAAKVMGVGTSASRNSSLAQNLMEWIDVSAMSRVLSWGTTRCATRFTQ</sequence>
<evidence type="ECO:0008006" key="3">
    <source>
        <dbReference type="Google" id="ProtNLM"/>
    </source>
</evidence>
<dbReference type="PROSITE" id="PS51257">
    <property type="entry name" value="PROKAR_LIPOPROTEIN"/>
    <property type="match status" value="1"/>
</dbReference>
<dbReference type="SUPFAM" id="SSF100920">
    <property type="entry name" value="Heat shock protein 70kD (HSP70), peptide-binding domain"/>
    <property type="match status" value="1"/>
</dbReference>
<dbReference type="EMBL" id="CP036298">
    <property type="protein sequence ID" value="QDV26504.1"/>
    <property type="molecule type" value="Genomic_DNA"/>
</dbReference>
<organism evidence="1 2">
    <name type="scientific">Aureliella helgolandensis</name>
    <dbReference type="NCBI Taxonomy" id="2527968"/>
    <lineage>
        <taxon>Bacteria</taxon>
        <taxon>Pseudomonadati</taxon>
        <taxon>Planctomycetota</taxon>
        <taxon>Planctomycetia</taxon>
        <taxon>Pirellulales</taxon>
        <taxon>Pirellulaceae</taxon>
        <taxon>Aureliella</taxon>
    </lineage>
</organism>